<organism evidence="1 2">
    <name type="scientific">Lithospermum erythrorhizon</name>
    <name type="common">Purple gromwell</name>
    <name type="synonym">Lithospermum officinale var. erythrorhizon</name>
    <dbReference type="NCBI Taxonomy" id="34254"/>
    <lineage>
        <taxon>Eukaryota</taxon>
        <taxon>Viridiplantae</taxon>
        <taxon>Streptophyta</taxon>
        <taxon>Embryophyta</taxon>
        <taxon>Tracheophyta</taxon>
        <taxon>Spermatophyta</taxon>
        <taxon>Magnoliopsida</taxon>
        <taxon>eudicotyledons</taxon>
        <taxon>Gunneridae</taxon>
        <taxon>Pentapetalae</taxon>
        <taxon>asterids</taxon>
        <taxon>lamiids</taxon>
        <taxon>Boraginales</taxon>
        <taxon>Boraginaceae</taxon>
        <taxon>Boraginoideae</taxon>
        <taxon>Lithospermeae</taxon>
        <taxon>Lithospermum</taxon>
    </lineage>
</organism>
<proteinExistence type="predicted"/>
<dbReference type="AlphaFoldDB" id="A0AAV3PT04"/>
<keyword evidence="2" id="KW-1185">Reference proteome</keyword>
<name>A0AAV3PT04_LITER</name>
<evidence type="ECO:0000313" key="2">
    <source>
        <dbReference type="Proteomes" id="UP001454036"/>
    </source>
</evidence>
<accession>A0AAV3PT04</accession>
<dbReference type="Proteomes" id="UP001454036">
    <property type="component" value="Unassembled WGS sequence"/>
</dbReference>
<comment type="caution">
    <text evidence="1">The sequence shown here is derived from an EMBL/GenBank/DDBJ whole genome shotgun (WGS) entry which is preliminary data.</text>
</comment>
<sequence>MFSVGRWASSVMMMDYILGHNQSHHCPNYLLILTVVNNGYYYLNVFFPLEYPPEKRPSPLKDLPEEFVKQLAYQGIVRYENLVFTPYSDLFAAVTLKQEDTHSDIFEEIDDYPLNTLAPTTVLGQDLPAGSSNRATKALAEGDVHLASEQGEDSDDNPSYIINSLPVPFTDSELWDIKEYFCILDDVGIRVPVEGESIMTPLVNKKDKEGAFYPGQNPLFLAAFSFGMRLLFSMFVNNLLEHINRA</sequence>
<protein>
    <submittedName>
        <fullName evidence="1">Uncharacterized protein</fullName>
    </submittedName>
</protein>
<evidence type="ECO:0000313" key="1">
    <source>
        <dbReference type="EMBL" id="GAA0154418.1"/>
    </source>
</evidence>
<gene>
    <name evidence="1" type="ORF">LIER_12407</name>
</gene>
<dbReference type="EMBL" id="BAABME010002391">
    <property type="protein sequence ID" value="GAA0154418.1"/>
    <property type="molecule type" value="Genomic_DNA"/>
</dbReference>
<reference evidence="1 2" key="1">
    <citation type="submission" date="2024-01" db="EMBL/GenBank/DDBJ databases">
        <title>The complete chloroplast genome sequence of Lithospermum erythrorhizon: insights into the phylogenetic relationship among Boraginaceae species and the maternal lineages of purple gromwells.</title>
        <authorList>
            <person name="Okada T."/>
            <person name="Watanabe K."/>
        </authorList>
    </citation>
    <scope>NUCLEOTIDE SEQUENCE [LARGE SCALE GENOMIC DNA]</scope>
</reference>